<dbReference type="EMBL" id="JBFDAA010000017">
    <property type="protein sequence ID" value="KAL1116423.1"/>
    <property type="molecule type" value="Genomic_DNA"/>
</dbReference>
<dbReference type="AlphaFoldDB" id="A0ABD0XZ72"/>
<feature type="region of interest" description="Disordered" evidence="1">
    <location>
        <begin position="372"/>
        <end position="415"/>
    </location>
</feature>
<evidence type="ECO:0000313" key="2">
    <source>
        <dbReference type="EMBL" id="KAL1116423.1"/>
    </source>
</evidence>
<keyword evidence="3" id="KW-1185">Reference proteome</keyword>
<reference evidence="2 3" key="1">
    <citation type="submission" date="2024-07" db="EMBL/GenBank/DDBJ databases">
        <title>Chromosome-level genome assembly of the water stick insect Ranatra chinensis (Heteroptera: Nepidae).</title>
        <authorList>
            <person name="Liu X."/>
        </authorList>
    </citation>
    <scope>NUCLEOTIDE SEQUENCE [LARGE SCALE GENOMIC DNA]</scope>
    <source>
        <strain evidence="2">Cailab_2021Rc</strain>
        <tissue evidence="2">Muscle</tissue>
    </source>
</reference>
<gene>
    <name evidence="2" type="ORF">AAG570_004897</name>
</gene>
<feature type="compositionally biased region" description="Pro residues" evidence="1">
    <location>
        <begin position="376"/>
        <end position="392"/>
    </location>
</feature>
<accession>A0ABD0XZ72</accession>
<protein>
    <recommendedName>
        <fullName evidence="4">Receptor ligand binding region domain-containing protein</fullName>
    </recommendedName>
</protein>
<proteinExistence type="predicted"/>
<dbReference type="Proteomes" id="UP001558652">
    <property type="component" value="Unassembled WGS sequence"/>
</dbReference>
<evidence type="ECO:0008006" key="4">
    <source>
        <dbReference type="Google" id="ProtNLM"/>
    </source>
</evidence>
<name>A0ABD0XZ72_9HEMI</name>
<sequence length="528" mass="57983">MIALYLAVIYPLSDVGVQKSVNRTLSGVSSAVVPLFSGLGPQQSADVPGGGAAFSRPGLEALCRRWEGRQVVAALVLADRRHHFETKLAAAVSGVPLLWAAQSAFAQESLGPLEVRLDAGVVEAVAALRALLISAHWHSYTLLYSTAGASFLGRHLESLLKAPPLSATIVPIRIGRPEQNNRGGGGGHGITGDHPVVEGVPVETFRFGVLSGFRCAEAEDWRFNYTRINVVADGGIRSVYDAAVWRAIELSCVIYRSGACRTIGVHNVQQCGAYANYAGPVERKRCFYIPEKDFFYCMTDHPANRPRGGTVILIRRSMVLARVSQSTKGVIVTVTDWRGMVELMAEAKRLNMVDGNFVWIWVDTSGPGAGLALATPPQPLQPLQPLQPPLQPQGPQQEARPSRSLRKRKRDQPTPVITSLPRQIQLFSSYLLYLNSTRRIAGNISDRSASQSIPSDFPSCIKEQFYLDITGLPQPLNLHAEIHSGPEFVHLRQNPILREIPLERPLTGMLQTYKYILYWESVSLQELQ</sequence>
<organism evidence="2 3">
    <name type="scientific">Ranatra chinensis</name>
    <dbReference type="NCBI Taxonomy" id="642074"/>
    <lineage>
        <taxon>Eukaryota</taxon>
        <taxon>Metazoa</taxon>
        <taxon>Ecdysozoa</taxon>
        <taxon>Arthropoda</taxon>
        <taxon>Hexapoda</taxon>
        <taxon>Insecta</taxon>
        <taxon>Pterygota</taxon>
        <taxon>Neoptera</taxon>
        <taxon>Paraneoptera</taxon>
        <taxon>Hemiptera</taxon>
        <taxon>Heteroptera</taxon>
        <taxon>Panheteroptera</taxon>
        <taxon>Nepomorpha</taxon>
        <taxon>Nepidae</taxon>
        <taxon>Ranatrinae</taxon>
        <taxon>Ranatra</taxon>
    </lineage>
</organism>
<evidence type="ECO:0000256" key="1">
    <source>
        <dbReference type="SAM" id="MobiDB-lite"/>
    </source>
</evidence>
<comment type="caution">
    <text evidence="2">The sequence shown here is derived from an EMBL/GenBank/DDBJ whole genome shotgun (WGS) entry which is preliminary data.</text>
</comment>
<evidence type="ECO:0000313" key="3">
    <source>
        <dbReference type="Proteomes" id="UP001558652"/>
    </source>
</evidence>